<dbReference type="InterPro" id="IPR045324">
    <property type="entry name" value="Small_multidrug_res"/>
</dbReference>
<dbReference type="PANTHER" id="PTHR30561:SF1">
    <property type="entry name" value="MULTIDRUG TRANSPORTER EMRE"/>
    <property type="match status" value="1"/>
</dbReference>
<proteinExistence type="inferred from homology"/>
<evidence type="ECO:0000256" key="8">
    <source>
        <dbReference type="RuleBase" id="RU003942"/>
    </source>
</evidence>
<dbReference type="GO" id="GO:1990961">
    <property type="term" value="P:xenobiotic detoxification by transmembrane export across the plasma membrane"/>
    <property type="evidence" value="ECO:0007669"/>
    <property type="project" value="UniProtKB-ARBA"/>
</dbReference>
<dbReference type="Pfam" id="PF00893">
    <property type="entry name" value="Multi_Drug_Res"/>
    <property type="match status" value="1"/>
</dbReference>
<dbReference type="Gene3D" id="1.10.3730.20">
    <property type="match status" value="1"/>
</dbReference>
<evidence type="ECO:0000256" key="4">
    <source>
        <dbReference type="ARBA" id="ARBA00022692"/>
    </source>
</evidence>
<evidence type="ECO:0000256" key="6">
    <source>
        <dbReference type="ARBA" id="ARBA00023136"/>
    </source>
</evidence>
<dbReference type="SUPFAM" id="SSF103481">
    <property type="entry name" value="Multidrug resistance efflux transporter EmrE"/>
    <property type="match status" value="1"/>
</dbReference>
<dbReference type="GO" id="GO:0005886">
    <property type="term" value="C:plasma membrane"/>
    <property type="evidence" value="ECO:0007669"/>
    <property type="project" value="UniProtKB-SubCell"/>
</dbReference>
<evidence type="ECO:0000256" key="5">
    <source>
        <dbReference type="ARBA" id="ARBA00022989"/>
    </source>
</evidence>
<feature type="transmembrane region" description="Helical" evidence="9">
    <location>
        <begin position="7"/>
        <end position="27"/>
    </location>
</feature>
<keyword evidence="11" id="KW-1185">Reference proteome</keyword>
<evidence type="ECO:0000256" key="7">
    <source>
        <dbReference type="ARBA" id="ARBA00038032"/>
    </source>
</evidence>
<keyword evidence="6 9" id="KW-0472">Membrane</keyword>
<dbReference type="AlphaFoldDB" id="A0A178Y8A9"/>
<dbReference type="FunFam" id="1.10.3730.20:FF:000001">
    <property type="entry name" value="Quaternary ammonium compound resistance transporter SugE"/>
    <property type="match status" value="1"/>
</dbReference>
<keyword evidence="3" id="KW-1003">Cell membrane</keyword>
<keyword evidence="5 9" id="KW-1133">Transmembrane helix</keyword>
<keyword evidence="4 8" id="KW-0812">Transmembrane</keyword>
<name>A0A178Y8A9_9HYPH</name>
<evidence type="ECO:0000313" key="11">
    <source>
        <dbReference type="Proteomes" id="UP000094025"/>
    </source>
</evidence>
<comment type="caution">
    <text evidence="10">The sequence shown here is derived from an EMBL/GenBank/DDBJ whole genome shotgun (WGS) entry which is preliminary data.</text>
</comment>
<dbReference type="GO" id="GO:0015199">
    <property type="term" value="F:amino-acid betaine transmembrane transporter activity"/>
    <property type="evidence" value="ECO:0007669"/>
    <property type="project" value="TreeGrafter"/>
</dbReference>
<reference evidence="10 11" key="1">
    <citation type="journal article" date="2016" name="Int. J. Syst. Evol. Microbiol.">
        <title>Ensifer glycinis sp. nov., an novel rhizobial species associated with Glycine spp.</title>
        <authorList>
            <person name="Yan H."/>
            <person name="Yan J."/>
            <person name="Sui X.H."/>
            <person name="Wang E.T."/>
            <person name="Chen W.X."/>
            <person name="Zhang X.X."/>
            <person name="Chen W.F."/>
        </authorList>
    </citation>
    <scope>NUCLEOTIDE SEQUENCE [LARGE SCALE GENOMIC DNA]</scope>
    <source>
        <strain evidence="10 11">CCBAU 23380</strain>
    </source>
</reference>
<keyword evidence="2" id="KW-0813">Transport</keyword>
<comment type="subcellular location">
    <subcellularLocation>
        <location evidence="1 8">Cell membrane</location>
        <topology evidence="1 8">Multi-pass membrane protein</topology>
    </subcellularLocation>
</comment>
<dbReference type="InterPro" id="IPR000390">
    <property type="entry name" value="Small_drug/metabolite_transptr"/>
</dbReference>
<dbReference type="PANTHER" id="PTHR30561">
    <property type="entry name" value="SMR FAMILY PROTON-DEPENDENT DRUG EFFLUX TRANSPORTER SUGE"/>
    <property type="match status" value="1"/>
</dbReference>
<comment type="similarity">
    <text evidence="7 8">Belongs to the drug/metabolite transporter (DMT) superfamily. Small multidrug resistance (SMR) (TC 2.A.7.1) family.</text>
</comment>
<feature type="transmembrane region" description="Helical" evidence="9">
    <location>
        <begin position="88"/>
        <end position="107"/>
    </location>
</feature>
<dbReference type="GO" id="GO:0015297">
    <property type="term" value="F:antiporter activity"/>
    <property type="evidence" value="ECO:0007669"/>
    <property type="project" value="TreeGrafter"/>
</dbReference>
<feature type="transmembrane region" description="Helical" evidence="9">
    <location>
        <begin position="33"/>
        <end position="54"/>
    </location>
</feature>
<dbReference type="GO" id="GO:0031460">
    <property type="term" value="P:glycine betaine transport"/>
    <property type="evidence" value="ECO:0007669"/>
    <property type="project" value="TreeGrafter"/>
</dbReference>
<evidence type="ECO:0000256" key="1">
    <source>
        <dbReference type="ARBA" id="ARBA00004651"/>
    </source>
</evidence>
<protein>
    <submittedName>
        <fullName evidence="10">Transporter</fullName>
    </submittedName>
</protein>
<accession>A0A178Y8A9</accession>
<evidence type="ECO:0000256" key="2">
    <source>
        <dbReference type="ARBA" id="ARBA00022448"/>
    </source>
</evidence>
<dbReference type="GO" id="GO:0015220">
    <property type="term" value="F:choline transmembrane transporter activity"/>
    <property type="evidence" value="ECO:0007669"/>
    <property type="project" value="TreeGrafter"/>
</dbReference>
<gene>
    <name evidence="10" type="ORF">AU381_27240</name>
</gene>
<evidence type="ECO:0000256" key="9">
    <source>
        <dbReference type="SAM" id="Phobius"/>
    </source>
</evidence>
<evidence type="ECO:0000313" key="10">
    <source>
        <dbReference type="EMBL" id="OAP43293.1"/>
    </source>
</evidence>
<dbReference type="Proteomes" id="UP000094025">
    <property type="component" value="Unassembled WGS sequence"/>
</dbReference>
<sequence>MNPAMLYTVLVIAIVFEVLGTSAMQAAQHFTRLAPTVLMVVCYAVAFFFLSYTLRYIPVGIAYALWSGLGIVLISAVGYITFGQKLDLAAILGLALIIAGVLVLNLFSKSTFH</sequence>
<feature type="transmembrane region" description="Helical" evidence="9">
    <location>
        <begin position="61"/>
        <end position="82"/>
    </location>
</feature>
<evidence type="ECO:0000256" key="3">
    <source>
        <dbReference type="ARBA" id="ARBA00022475"/>
    </source>
</evidence>
<dbReference type="EMBL" id="LPUX01000047">
    <property type="protein sequence ID" value="OAP43293.1"/>
    <property type="molecule type" value="Genomic_DNA"/>
</dbReference>
<dbReference type="STRING" id="1472378.AU381_27240"/>
<organism evidence="10 11">
    <name type="scientific">Sinorhizobium glycinis</name>
    <dbReference type="NCBI Taxonomy" id="1472378"/>
    <lineage>
        <taxon>Bacteria</taxon>
        <taxon>Pseudomonadati</taxon>
        <taxon>Pseudomonadota</taxon>
        <taxon>Alphaproteobacteria</taxon>
        <taxon>Hyphomicrobiales</taxon>
        <taxon>Rhizobiaceae</taxon>
        <taxon>Sinorhizobium/Ensifer group</taxon>
        <taxon>Sinorhizobium</taxon>
    </lineage>
</organism>
<dbReference type="InterPro" id="IPR037185">
    <property type="entry name" value="EmrE-like"/>
</dbReference>